<proteinExistence type="inferred from homology"/>
<evidence type="ECO:0000256" key="5">
    <source>
        <dbReference type="ARBA" id="ARBA00022989"/>
    </source>
</evidence>
<keyword evidence="9" id="KW-1185">Reference proteome</keyword>
<evidence type="ECO:0000313" key="9">
    <source>
        <dbReference type="Proteomes" id="UP000551501"/>
    </source>
</evidence>
<organism evidence="8 9">
    <name type="scientific">Gordonia humi</name>
    <dbReference type="NCBI Taxonomy" id="686429"/>
    <lineage>
        <taxon>Bacteria</taxon>
        <taxon>Bacillati</taxon>
        <taxon>Actinomycetota</taxon>
        <taxon>Actinomycetes</taxon>
        <taxon>Mycobacteriales</taxon>
        <taxon>Gordoniaceae</taxon>
        <taxon>Gordonia</taxon>
    </lineage>
</organism>
<protein>
    <submittedName>
        <fullName evidence="8">Putative oxidoreductase</fullName>
    </submittedName>
</protein>
<evidence type="ECO:0000256" key="7">
    <source>
        <dbReference type="SAM" id="Phobius"/>
    </source>
</evidence>
<dbReference type="PANTHER" id="PTHR33452:SF4">
    <property type="entry name" value="BLL4328 PROTEIN"/>
    <property type="match status" value="1"/>
</dbReference>
<dbReference type="GO" id="GO:0005886">
    <property type="term" value="C:plasma membrane"/>
    <property type="evidence" value="ECO:0007669"/>
    <property type="project" value="UniProtKB-SubCell"/>
</dbReference>
<dbReference type="RefSeq" id="WP_183369522.1">
    <property type="nucleotide sequence ID" value="NZ_BAABHL010000128.1"/>
</dbReference>
<dbReference type="PANTHER" id="PTHR33452">
    <property type="entry name" value="OXIDOREDUCTASE CATD-RELATED"/>
    <property type="match status" value="1"/>
</dbReference>
<keyword evidence="3" id="KW-1003">Cell membrane</keyword>
<feature type="transmembrane region" description="Helical" evidence="7">
    <location>
        <begin position="53"/>
        <end position="74"/>
    </location>
</feature>
<comment type="caution">
    <text evidence="8">The sequence shown here is derived from an EMBL/GenBank/DDBJ whole genome shotgun (WGS) entry which is preliminary data.</text>
</comment>
<dbReference type="AlphaFoldDB" id="A0A840EWZ1"/>
<keyword evidence="4 7" id="KW-0812">Transmembrane</keyword>
<evidence type="ECO:0000256" key="2">
    <source>
        <dbReference type="ARBA" id="ARBA00006679"/>
    </source>
</evidence>
<evidence type="ECO:0000256" key="4">
    <source>
        <dbReference type="ARBA" id="ARBA00022692"/>
    </source>
</evidence>
<dbReference type="Proteomes" id="UP000551501">
    <property type="component" value="Unassembled WGS sequence"/>
</dbReference>
<dbReference type="InterPro" id="IPR051907">
    <property type="entry name" value="DoxX-like_oxidoreductase"/>
</dbReference>
<keyword evidence="6 7" id="KW-0472">Membrane</keyword>
<evidence type="ECO:0000313" key="8">
    <source>
        <dbReference type="EMBL" id="MBB4134336.1"/>
    </source>
</evidence>
<dbReference type="EMBL" id="JACIFP010000001">
    <property type="protein sequence ID" value="MBB4134336.1"/>
    <property type="molecule type" value="Genomic_DNA"/>
</dbReference>
<gene>
    <name evidence="8" type="ORF">BKA16_000888</name>
</gene>
<feature type="transmembrane region" description="Helical" evidence="7">
    <location>
        <begin position="12"/>
        <end position="41"/>
    </location>
</feature>
<name>A0A840EWZ1_9ACTN</name>
<evidence type="ECO:0000256" key="6">
    <source>
        <dbReference type="ARBA" id="ARBA00023136"/>
    </source>
</evidence>
<dbReference type="InterPro" id="IPR032808">
    <property type="entry name" value="DoxX"/>
</dbReference>
<accession>A0A840EWZ1</accession>
<comment type="similarity">
    <text evidence="2">Belongs to the DoxX family.</text>
</comment>
<evidence type="ECO:0000256" key="1">
    <source>
        <dbReference type="ARBA" id="ARBA00004651"/>
    </source>
</evidence>
<reference evidence="8 9" key="1">
    <citation type="submission" date="2020-08" db="EMBL/GenBank/DDBJ databases">
        <title>Sequencing the genomes of 1000 actinobacteria strains.</title>
        <authorList>
            <person name="Klenk H.-P."/>
        </authorList>
    </citation>
    <scope>NUCLEOTIDE SEQUENCE [LARGE SCALE GENOMIC DNA]</scope>
    <source>
        <strain evidence="8 9">DSM 45298</strain>
    </source>
</reference>
<sequence length="160" mass="17270">MLTKVTKSVDGWSAWGLAAFRIVVGFLFFCHGASTLFGWFLTSHGGETAQIGAWPSWYAGVIEFVGGLLVMVGWGTRTAALLGAGSMAVAYFWKHQGDGLLPVQNDGESATLFCWALLLLVFLGPGRFALESVVWRRGRPQPQPQPRAASGDRRLAVVGE</sequence>
<feature type="transmembrane region" description="Helical" evidence="7">
    <location>
        <begin position="110"/>
        <end position="130"/>
    </location>
</feature>
<evidence type="ECO:0000256" key="3">
    <source>
        <dbReference type="ARBA" id="ARBA00022475"/>
    </source>
</evidence>
<dbReference type="Pfam" id="PF07681">
    <property type="entry name" value="DoxX"/>
    <property type="match status" value="1"/>
</dbReference>
<keyword evidence="5 7" id="KW-1133">Transmembrane helix</keyword>
<comment type="subcellular location">
    <subcellularLocation>
        <location evidence="1">Cell membrane</location>
        <topology evidence="1">Multi-pass membrane protein</topology>
    </subcellularLocation>
</comment>